<dbReference type="SMART" id="SM00419">
    <property type="entry name" value="HTH_CRP"/>
    <property type="match status" value="1"/>
</dbReference>
<dbReference type="EMBL" id="JRKQ01000060">
    <property type="protein sequence ID" value="KGJ21885.1"/>
    <property type="molecule type" value="Genomic_DNA"/>
</dbReference>
<keyword evidence="3" id="KW-0804">Transcription</keyword>
<dbReference type="Gene3D" id="2.60.120.10">
    <property type="entry name" value="Jelly Rolls"/>
    <property type="match status" value="1"/>
</dbReference>
<evidence type="ECO:0000256" key="1">
    <source>
        <dbReference type="ARBA" id="ARBA00023015"/>
    </source>
</evidence>
<dbReference type="InterPro" id="IPR018490">
    <property type="entry name" value="cNMP-bd_dom_sf"/>
</dbReference>
<feature type="domain" description="HTH crp-type" evidence="5">
    <location>
        <begin position="148"/>
        <end position="215"/>
    </location>
</feature>
<evidence type="ECO:0000313" key="6">
    <source>
        <dbReference type="EMBL" id="KGJ21885.1"/>
    </source>
</evidence>
<dbReference type="InterPro" id="IPR036388">
    <property type="entry name" value="WH-like_DNA-bd_sf"/>
</dbReference>
<dbReference type="Pfam" id="PF00027">
    <property type="entry name" value="cNMP_binding"/>
    <property type="match status" value="1"/>
</dbReference>
<dbReference type="PANTHER" id="PTHR24567:SF74">
    <property type="entry name" value="HTH-TYPE TRANSCRIPTIONAL REGULATOR ARCR"/>
    <property type="match status" value="1"/>
</dbReference>
<keyword evidence="1" id="KW-0805">Transcription regulation</keyword>
<gene>
    <name evidence="6" type="ORF">IX56_11390</name>
</gene>
<comment type="caution">
    <text evidence="6">The sequence shown here is derived from an EMBL/GenBank/DDBJ whole genome shotgun (WGS) entry which is preliminary data.</text>
</comment>
<protein>
    <submittedName>
        <fullName evidence="6">Cyclic nucleotide-binding protein</fullName>
    </submittedName>
</protein>
<evidence type="ECO:0000259" key="5">
    <source>
        <dbReference type="PROSITE" id="PS51063"/>
    </source>
</evidence>
<dbReference type="PROSITE" id="PS51063">
    <property type="entry name" value="HTH_CRP_2"/>
    <property type="match status" value="1"/>
</dbReference>
<dbReference type="CDD" id="cd00038">
    <property type="entry name" value="CAP_ED"/>
    <property type="match status" value="1"/>
</dbReference>
<dbReference type="SUPFAM" id="SSF46785">
    <property type="entry name" value="Winged helix' DNA-binding domain"/>
    <property type="match status" value="1"/>
</dbReference>
<dbReference type="AlphaFoldDB" id="A0A099GGD4"/>
<dbReference type="InterPro" id="IPR000595">
    <property type="entry name" value="cNMP-bd_dom"/>
</dbReference>
<keyword evidence="2" id="KW-0238">DNA-binding</keyword>
<reference evidence="6 7" key="1">
    <citation type="submission" date="2014-09" db="EMBL/GenBank/DDBJ databases">
        <authorList>
            <person name="McGinnis J.M."/>
            <person name="Wolfgang W.J."/>
        </authorList>
    </citation>
    <scope>NUCLEOTIDE SEQUENCE [LARGE SCALE GENOMIC DNA]</scope>
    <source>
        <strain evidence="6 7">5503</strain>
    </source>
</reference>
<evidence type="ECO:0000259" key="4">
    <source>
        <dbReference type="PROSITE" id="PS50042"/>
    </source>
</evidence>
<dbReference type="InterPro" id="IPR014710">
    <property type="entry name" value="RmlC-like_jellyroll"/>
</dbReference>
<dbReference type="PANTHER" id="PTHR24567">
    <property type="entry name" value="CRP FAMILY TRANSCRIPTIONAL REGULATORY PROTEIN"/>
    <property type="match status" value="1"/>
</dbReference>
<dbReference type="SUPFAM" id="SSF51206">
    <property type="entry name" value="cAMP-binding domain-like"/>
    <property type="match status" value="1"/>
</dbReference>
<dbReference type="Proteomes" id="UP000029858">
    <property type="component" value="Unassembled WGS sequence"/>
</dbReference>
<name>A0A099GGD4_9RHOB</name>
<evidence type="ECO:0000256" key="2">
    <source>
        <dbReference type="ARBA" id="ARBA00023125"/>
    </source>
</evidence>
<dbReference type="Gene3D" id="1.10.10.10">
    <property type="entry name" value="Winged helix-like DNA-binding domain superfamily/Winged helix DNA-binding domain"/>
    <property type="match status" value="1"/>
</dbReference>
<dbReference type="PROSITE" id="PS50042">
    <property type="entry name" value="CNMP_BINDING_3"/>
    <property type="match status" value="1"/>
</dbReference>
<dbReference type="GO" id="GO:0003677">
    <property type="term" value="F:DNA binding"/>
    <property type="evidence" value="ECO:0007669"/>
    <property type="project" value="UniProtKB-KW"/>
</dbReference>
<dbReference type="Pfam" id="PF13545">
    <property type="entry name" value="HTH_Crp_2"/>
    <property type="match status" value="1"/>
</dbReference>
<dbReference type="RefSeq" id="WP_036710355.1">
    <property type="nucleotide sequence ID" value="NZ_JRKQ01000060.1"/>
</dbReference>
<dbReference type="InterPro" id="IPR012318">
    <property type="entry name" value="HTH_CRP"/>
</dbReference>
<dbReference type="SMART" id="SM00100">
    <property type="entry name" value="cNMP"/>
    <property type="match status" value="1"/>
</dbReference>
<proteinExistence type="predicted"/>
<evidence type="ECO:0000313" key="7">
    <source>
        <dbReference type="Proteomes" id="UP000029858"/>
    </source>
</evidence>
<reference evidence="6 7" key="2">
    <citation type="submission" date="2014-10" db="EMBL/GenBank/DDBJ databases">
        <title>Paracoccus sanguinis sp. nov., isolated from clinical specimens of New York State patients.</title>
        <authorList>
            <person name="Mingle L.A."/>
            <person name="Cole J.A."/>
            <person name="Lapierre P."/>
            <person name="Musser K.A."/>
        </authorList>
    </citation>
    <scope>NUCLEOTIDE SEQUENCE [LARGE SCALE GENOMIC DNA]</scope>
    <source>
        <strain evidence="6 7">5503</strain>
    </source>
</reference>
<dbReference type="GO" id="GO:0005829">
    <property type="term" value="C:cytosol"/>
    <property type="evidence" value="ECO:0007669"/>
    <property type="project" value="TreeGrafter"/>
</dbReference>
<dbReference type="InterPro" id="IPR036390">
    <property type="entry name" value="WH_DNA-bd_sf"/>
</dbReference>
<evidence type="ECO:0000256" key="3">
    <source>
        <dbReference type="ARBA" id="ARBA00023163"/>
    </source>
</evidence>
<dbReference type="GO" id="GO:0003700">
    <property type="term" value="F:DNA-binding transcription factor activity"/>
    <property type="evidence" value="ECO:0007669"/>
    <property type="project" value="TreeGrafter"/>
</dbReference>
<feature type="domain" description="Cyclic nucleotide-binding" evidence="4">
    <location>
        <begin position="14"/>
        <end position="117"/>
    </location>
</feature>
<accession>A0A099GGD4</accession>
<dbReference type="InterPro" id="IPR050397">
    <property type="entry name" value="Env_Response_Regulators"/>
</dbReference>
<sequence length="231" mass="24855">MTPADQQTARQSPLLARLGPPVQDKLLDGAVVLAAETGQTLFLQDDPAAAVFILLEGWVKLYRVAPSGVEAVVSVMTRGRSFGEAVALKGGIYPVSAEAITPARLLRLDGVRLRHLLESDATLATSMLAATYVHLQQLVEQVEHLKARSGVQRVAEFLLDLAAGDGACTVALPYNKTLIAGRLGMKPESLSRAFARLRQHGVRIEAAVAHIDDIEALRELAAEDPAKPWLR</sequence>
<organism evidence="6 7">
    <name type="scientific">Paracoccus sanguinis</name>
    <dbReference type="NCBI Taxonomy" id="1545044"/>
    <lineage>
        <taxon>Bacteria</taxon>
        <taxon>Pseudomonadati</taxon>
        <taxon>Pseudomonadota</taxon>
        <taxon>Alphaproteobacteria</taxon>
        <taxon>Rhodobacterales</taxon>
        <taxon>Paracoccaceae</taxon>
        <taxon>Paracoccus</taxon>
    </lineage>
</organism>